<comment type="caution">
    <text evidence="7">The sequence shown here is derived from an EMBL/GenBank/DDBJ whole genome shotgun (WGS) entry which is preliminary data.</text>
</comment>
<dbReference type="SUPFAM" id="SSF52283">
    <property type="entry name" value="Formate/glycerate dehydrogenase catalytic domain-like"/>
    <property type="match status" value="1"/>
</dbReference>
<dbReference type="FunFam" id="3.40.50.720:FF:000041">
    <property type="entry name" value="D-3-phosphoglycerate dehydrogenase"/>
    <property type="match status" value="1"/>
</dbReference>
<sequence>MTKLEKLRPCLEGARVLVTDPVDGLLLEALKAAGLEVDYRPGITRGELLVAIPGYDALVVRSRTKVDRVVIERAERLKVIARAGVGLDNIDVHAAHEHGIRVVNAPGAATQSVAELTIALLIAAARRLHESIELARKGIWKKVMGVELYGKTLAVIGFGRIGRRVTEIAKAIGMDIIAYDVVDISNYAEKLGVSVAHSLHDALAEADAVTLHVPLTPDTYHLMSWDEFRVMKRGAILVNTSRGAVVDSEALLWALEEGIVGAAALDVLEHEPPETEAERKLAAHPRVILTTHIGASTIEAQRRVAVETARKLIEALADARGC</sequence>
<dbReference type="PANTHER" id="PTHR42938">
    <property type="entry name" value="FORMATE DEHYDROGENASE 1"/>
    <property type="match status" value="1"/>
</dbReference>
<accession>A0A211YQY5</accession>
<dbReference type="InterPro" id="IPR029752">
    <property type="entry name" value="D-isomer_DH_CS1"/>
</dbReference>
<dbReference type="InterPro" id="IPR006140">
    <property type="entry name" value="D-isomer_DH_NAD-bd"/>
</dbReference>
<feature type="domain" description="D-isomer specific 2-hydroxyacid dehydrogenase NAD-binding" evidence="6">
    <location>
        <begin position="118"/>
        <end position="294"/>
    </location>
</feature>
<dbReference type="PROSITE" id="PS00671">
    <property type="entry name" value="D_2_HYDROXYACID_DH_3"/>
    <property type="match status" value="1"/>
</dbReference>
<dbReference type="SUPFAM" id="SSF51735">
    <property type="entry name" value="NAD(P)-binding Rossmann-fold domains"/>
    <property type="match status" value="1"/>
</dbReference>
<dbReference type="GO" id="GO:0004617">
    <property type="term" value="F:phosphoglycerate dehydrogenase activity"/>
    <property type="evidence" value="ECO:0007669"/>
    <property type="project" value="UniProtKB-ARBA"/>
</dbReference>
<dbReference type="GO" id="GO:0006564">
    <property type="term" value="P:L-serine biosynthetic process"/>
    <property type="evidence" value="ECO:0007669"/>
    <property type="project" value="UniProtKB-ARBA"/>
</dbReference>
<dbReference type="Gene3D" id="3.40.50.720">
    <property type="entry name" value="NAD(P)-binding Rossmann-like Domain"/>
    <property type="match status" value="2"/>
</dbReference>
<evidence type="ECO:0000256" key="4">
    <source>
        <dbReference type="RuleBase" id="RU003719"/>
    </source>
</evidence>
<dbReference type="InterPro" id="IPR036291">
    <property type="entry name" value="NAD(P)-bd_dom_sf"/>
</dbReference>
<dbReference type="PROSITE" id="PS00670">
    <property type="entry name" value="D_2_HYDROXYACID_DH_2"/>
    <property type="match status" value="1"/>
</dbReference>
<organism evidence="7 8">
    <name type="scientific">Pyrodictium delaneyi</name>
    <dbReference type="NCBI Taxonomy" id="1273541"/>
    <lineage>
        <taxon>Archaea</taxon>
        <taxon>Thermoproteota</taxon>
        <taxon>Thermoprotei</taxon>
        <taxon>Desulfurococcales</taxon>
        <taxon>Pyrodictiaceae</taxon>
        <taxon>Pyrodictium</taxon>
    </lineage>
</organism>
<dbReference type="InterPro" id="IPR006139">
    <property type="entry name" value="D-isomer_2_OHA_DH_cat_dom"/>
</dbReference>
<protein>
    <submittedName>
        <fullName evidence="7">3-phosphoglycerate dehydrogenase</fullName>
    </submittedName>
</protein>
<dbReference type="CDD" id="cd05303">
    <property type="entry name" value="PGDH_2"/>
    <property type="match status" value="1"/>
</dbReference>
<dbReference type="InterPro" id="IPR029753">
    <property type="entry name" value="D-isomer_DH_CS"/>
</dbReference>
<dbReference type="PROSITE" id="PS00065">
    <property type="entry name" value="D_2_HYDROXYACID_DH_1"/>
    <property type="match status" value="1"/>
</dbReference>
<keyword evidence="2 4" id="KW-0560">Oxidoreductase</keyword>
<evidence type="ECO:0000256" key="3">
    <source>
        <dbReference type="ARBA" id="ARBA00023027"/>
    </source>
</evidence>
<keyword evidence="8" id="KW-1185">Reference proteome</keyword>
<evidence type="ECO:0000256" key="1">
    <source>
        <dbReference type="ARBA" id="ARBA00005854"/>
    </source>
</evidence>
<evidence type="ECO:0000313" key="7">
    <source>
        <dbReference type="EMBL" id="OWJ55247.1"/>
    </source>
</evidence>
<dbReference type="PANTHER" id="PTHR42938:SF9">
    <property type="entry name" value="FORMATE DEHYDROGENASE 1"/>
    <property type="match status" value="1"/>
</dbReference>
<keyword evidence="3" id="KW-0520">NAD</keyword>
<dbReference type="GO" id="GO:0051287">
    <property type="term" value="F:NAD binding"/>
    <property type="evidence" value="ECO:0007669"/>
    <property type="project" value="InterPro"/>
</dbReference>
<reference evidence="7 8" key="1">
    <citation type="submission" date="2017-05" db="EMBL/GenBank/DDBJ databases">
        <title>The draft genome of the hyperthermophilic archaeon 'Pyrodictium delaneyi strain Hulk', an iron and nitrate reducer, reveals the capacity for sulfate reduction.</title>
        <authorList>
            <person name="Demey L.M."/>
            <person name="Miller C."/>
            <person name="Manzella M."/>
            <person name="Reguera G."/>
            <person name="Kashefi K."/>
        </authorList>
    </citation>
    <scope>NUCLEOTIDE SEQUENCE [LARGE SCALE GENOMIC DNA]</scope>
    <source>
        <strain evidence="7 8">Hulk</strain>
    </source>
</reference>
<dbReference type="GO" id="GO:0047545">
    <property type="term" value="F:(S)-2-hydroxyglutarate dehydrogenase activity"/>
    <property type="evidence" value="ECO:0007669"/>
    <property type="project" value="UniProtKB-ARBA"/>
</dbReference>
<comment type="similarity">
    <text evidence="1 4">Belongs to the D-isomer specific 2-hydroxyacid dehydrogenase family.</text>
</comment>
<dbReference type="AlphaFoldDB" id="A0A211YQY5"/>
<evidence type="ECO:0000259" key="6">
    <source>
        <dbReference type="Pfam" id="PF02826"/>
    </source>
</evidence>
<evidence type="ECO:0000256" key="2">
    <source>
        <dbReference type="ARBA" id="ARBA00023002"/>
    </source>
</evidence>
<dbReference type="Pfam" id="PF02826">
    <property type="entry name" value="2-Hacid_dh_C"/>
    <property type="match status" value="1"/>
</dbReference>
<name>A0A211YQY5_9CREN</name>
<dbReference type="EMBL" id="NCQP01000002">
    <property type="protein sequence ID" value="OWJ55247.1"/>
    <property type="molecule type" value="Genomic_DNA"/>
</dbReference>
<feature type="domain" description="D-isomer specific 2-hydroxyacid dehydrogenase catalytic" evidence="5">
    <location>
        <begin position="16"/>
        <end position="318"/>
    </location>
</feature>
<proteinExistence type="inferred from homology"/>
<evidence type="ECO:0000259" key="5">
    <source>
        <dbReference type="Pfam" id="PF00389"/>
    </source>
</evidence>
<evidence type="ECO:0000313" key="8">
    <source>
        <dbReference type="Proteomes" id="UP000196694"/>
    </source>
</evidence>
<gene>
    <name evidence="7" type="ORF">Pdsh_05700</name>
</gene>
<dbReference type="Pfam" id="PF00389">
    <property type="entry name" value="2-Hacid_dh"/>
    <property type="match status" value="1"/>
</dbReference>
<dbReference type="Proteomes" id="UP000196694">
    <property type="component" value="Unassembled WGS sequence"/>
</dbReference>